<evidence type="ECO:0000256" key="6">
    <source>
        <dbReference type="ARBA" id="ARBA00019973"/>
    </source>
</evidence>
<evidence type="ECO:0000313" key="13">
    <source>
        <dbReference type="EMBL" id="KIW89925.1"/>
    </source>
</evidence>
<evidence type="ECO:0000256" key="9">
    <source>
        <dbReference type="ARBA" id="ARBA00033194"/>
    </source>
</evidence>
<proteinExistence type="predicted"/>
<dbReference type="EMBL" id="KN846994">
    <property type="protein sequence ID" value="KIW89925.1"/>
    <property type="molecule type" value="Genomic_DNA"/>
</dbReference>
<gene>
    <name evidence="13" type="ORF">Z519_09355</name>
</gene>
<evidence type="ECO:0000256" key="8">
    <source>
        <dbReference type="ARBA" id="ARBA00030980"/>
    </source>
</evidence>
<dbReference type="PROSITE" id="PS50011">
    <property type="entry name" value="PROTEIN_KINASE_DOM"/>
    <property type="match status" value="1"/>
</dbReference>
<dbReference type="CDD" id="cd00180">
    <property type="entry name" value="PKc"/>
    <property type="match status" value="1"/>
</dbReference>
<dbReference type="GeneID" id="27702283"/>
<evidence type="ECO:0000256" key="4">
    <source>
        <dbReference type="ARBA" id="ARBA00012513"/>
    </source>
</evidence>
<evidence type="ECO:0000313" key="14">
    <source>
        <dbReference type="Proteomes" id="UP000053789"/>
    </source>
</evidence>
<keyword evidence="7" id="KW-0158">Chromosome</keyword>
<dbReference type="EC" id="2.7.11.1" evidence="4"/>
<dbReference type="Gene3D" id="1.10.510.10">
    <property type="entry name" value="Transferase(Phosphotransferase) domain 1"/>
    <property type="match status" value="1"/>
</dbReference>
<dbReference type="InterPro" id="IPR001245">
    <property type="entry name" value="Ser-Thr/Tyr_kinase_cat_dom"/>
</dbReference>
<evidence type="ECO:0000256" key="2">
    <source>
        <dbReference type="ARBA" id="ARBA00004574"/>
    </source>
</evidence>
<dbReference type="SUPFAM" id="SSF56112">
    <property type="entry name" value="Protein kinase-like (PK-like)"/>
    <property type="match status" value="1"/>
</dbReference>
<dbReference type="OrthoDB" id="4062651at2759"/>
<dbReference type="RefSeq" id="XP_016616594.1">
    <property type="nucleotide sequence ID" value="XM_016767078.1"/>
</dbReference>
<dbReference type="Gene3D" id="1.25.40.10">
    <property type="entry name" value="Tetratricopeptide repeat domain"/>
    <property type="match status" value="1"/>
</dbReference>
<dbReference type="VEuPathDB" id="FungiDB:Z519_09355"/>
<evidence type="ECO:0000256" key="1">
    <source>
        <dbReference type="ARBA" id="ARBA00003747"/>
    </source>
</evidence>
<dbReference type="SUPFAM" id="SSF81901">
    <property type="entry name" value="HCP-like"/>
    <property type="match status" value="1"/>
</dbReference>
<evidence type="ECO:0000259" key="12">
    <source>
        <dbReference type="PROSITE" id="PS50011"/>
    </source>
</evidence>
<dbReference type="SMART" id="SM00671">
    <property type="entry name" value="SEL1"/>
    <property type="match status" value="1"/>
</dbReference>
<comment type="subcellular location">
    <subcellularLocation>
        <location evidence="2">Chromosome</location>
        <location evidence="2">Telomere</location>
    </subcellularLocation>
</comment>
<organism evidence="13 14">
    <name type="scientific">Cladophialophora bantiana (strain ATCC 10958 / CBS 173.52 / CDC B-1940 / NIH 8579)</name>
    <name type="common">Xylohypha bantiana</name>
    <dbReference type="NCBI Taxonomy" id="1442370"/>
    <lineage>
        <taxon>Eukaryota</taxon>
        <taxon>Fungi</taxon>
        <taxon>Dikarya</taxon>
        <taxon>Ascomycota</taxon>
        <taxon>Pezizomycotina</taxon>
        <taxon>Eurotiomycetes</taxon>
        <taxon>Chaetothyriomycetidae</taxon>
        <taxon>Chaetothyriales</taxon>
        <taxon>Herpotrichiellaceae</taxon>
        <taxon>Cladophialophora</taxon>
    </lineage>
</organism>
<dbReference type="PANTHER" id="PTHR44329">
    <property type="entry name" value="SERINE/THREONINE-PROTEIN KINASE TNNI3K-RELATED"/>
    <property type="match status" value="1"/>
</dbReference>
<evidence type="ECO:0000256" key="10">
    <source>
        <dbReference type="ARBA" id="ARBA00047899"/>
    </source>
</evidence>
<dbReference type="PROSITE" id="PS00109">
    <property type="entry name" value="PROTEIN_KINASE_TYR"/>
    <property type="match status" value="1"/>
</dbReference>
<dbReference type="HOGENOM" id="CLU_451263_0_0_1"/>
<dbReference type="InterPro" id="IPR011990">
    <property type="entry name" value="TPR-like_helical_dom_sf"/>
</dbReference>
<sequence length="605" mass="67452">MSFTALVQKRLLLSDEASTSTPDHVDASLFVDNQASLVALATQHDLRLFSGGVARNPSGLVVRVARGATNVVNVSRLAVPLGEGPAQDPDDPSTAAGWLPGQKVAAKHLLRGNGVEFSKKLGSMAKEIRILGQEKLRRHDNLVNLIGIDWEGTHTDDPESKTRWPLLLMEYADCGSLTDFFTLDIDLNWNTKRDIAYDVASGLEALDDAGVTHGDLTFSNVLIFRLGEITFRAKLCDFGFAMINTDYDDYAVRQPGFTPPWDAPESSQSIDLDNLYKVDIYGYGLLVSRVFLHGGDPFEFRFQSDRVREANSKAACIKIWKTTDIVVDIAKDAVRHYPGLEYTKNQLRVLDDIFDLTLRTHPELRAREYAEIKILLKPELADEYSRQREHFTWETISSETVEPLFSGLPINKIPEIEKCWSQLLPRNISCEMVNDLHRMSSTGMSRATPDPDSQAAAAAAAYQLALCYIQGLGCDTSYSEAFKWLDFSARTGDPRARRDLYRLSAAMCVPIPADLMEMVREWTLSNAILGIEQSYEDLLVLNAELAPSVDQQARKIYGGLGIDIFTPEIRESYCLDDPETFVSLINSANELIPFEDIVSGTYATQ</sequence>
<accession>A0A0D2HGL9</accession>
<comment type="catalytic activity">
    <reaction evidence="11">
        <text>L-seryl-[protein] + ATP = O-phospho-L-seryl-[protein] + ADP + H(+)</text>
        <dbReference type="Rhea" id="RHEA:17989"/>
        <dbReference type="Rhea" id="RHEA-COMP:9863"/>
        <dbReference type="Rhea" id="RHEA-COMP:11604"/>
        <dbReference type="ChEBI" id="CHEBI:15378"/>
        <dbReference type="ChEBI" id="CHEBI:29999"/>
        <dbReference type="ChEBI" id="CHEBI:30616"/>
        <dbReference type="ChEBI" id="CHEBI:83421"/>
        <dbReference type="ChEBI" id="CHEBI:456216"/>
        <dbReference type="EC" id="2.7.11.1"/>
    </reaction>
</comment>
<keyword evidence="7" id="KW-0779">Telomere</keyword>
<dbReference type="AlphaFoldDB" id="A0A0D2HGL9"/>
<comment type="subunit">
    <text evidence="3">Component of the EKC/KEOPS complex composed of at least BUD32, CGI121, GON7, KAE1 and PCC1; the whole complex dimerizes.</text>
</comment>
<dbReference type="InterPro" id="IPR051681">
    <property type="entry name" value="Ser/Thr_Kinases-Pseudokinases"/>
</dbReference>
<dbReference type="InterPro" id="IPR006597">
    <property type="entry name" value="Sel1-like"/>
</dbReference>
<dbReference type="InterPro" id="IPR011009">
    <property type="entry name" value="Kinase-like_dom_sf"/>
</dbReference>
<dbReference type="Pfam" id="PF07714">
    <property type="entry name" value="PK_Tyr_Ser-Thr"/>
    <property type="match status" value="1"/>
</dbReference>
<dbReference type="GO" id="GO:0005524">
    <property type="term" value="F:ATP binding"/>
    <property type="evidence" value="ECO:0007669"/>
    <property type="project" value="InterPro"/>
</dbReference>
<dbReference type="GO" id="GO:0004674">
    <property type="term" value="F:protein serine/threonine kinase activity"/>
    <property type="evidence" value="ECO:0007669"/>
    <property type="project" value="UniProtKB-EC"/>
</dbReference>
<evidence type="ECO:0000256" key="3">
    <source>
        <dbReference type="ARBA" id="ARBA00011534"/>
    </source>
</evidence>
<feature type="domain" description="Protein kinase" evidence="12">
    <location>
        <begin position="58"/>
        <end position="364"/>
    </location>
</feature>
<dbReference type="InterPro" id="IPR000719">
    <property type="entry name" value="Prot_kinase_dom"/>
</dbReference>
<evidence type="ECO:0000256" key="11">
    <source>
        <dbReference type="ARBA" id="ARBA00048679"/>
    </source>
</evidence>
<keyword evidence="14" id="KW-1185">Reference proteome</keyword>
<dbReference type="Proteomes" id="UP000053789">
    <property type="component" value="Unassembled WGS sequence"/>
</dbReference>
<protein>
    <recommendedName>
        <fullName evidence="6">EKC/KEOPS complex subunit BUD32</fullName>
        <ecNumber evidence="4">2.7.11.1</ecNumber>
    </recommendedName>
    <alternativeName>
        <fullName evidence="8 9">Atypical Serine/threonine protein kinase BUD32</fullName>
    </alternativeName>
    <alternativeName>
        <fullName evidence="5">EKC/KEOPS complex subunit bud32</fullName>
    </alternativeName>
</protein>
<reference evidence="13" key="1">
    <citation type="submission" date="2015-01" db="EMBL/GenBank/DDBJ databases">
        <title>The Genome Sequence of Cladophialophora bantiana CBS 173.52.</title>
        <authorList>
            <consortium name="The Broad Institute Genomics Platform"/>
            <person name="Cuomo C."/>
            <person name="de Hoog S."/>
            <person name="Gorbushina A."/>
            <person name="Stielow B."/>
            <person name="Teixiera M."/>
            <person name="Abouelleil A."/>
            <person name="Chapman S.B."/>
            <person name="Priest M."/>
            <person name="Young S.K."/>
            <person name="Wortman J."/>
            <person name="Nusbaum C."/>
            <person name="Birren B."/>
        </authorList>
    </citation>
    <scope>NUCLEOTIDE SEQUENCE [LARGE SCALE GENOMIC DNA]</scope>
    <source>
        <strain evidence="13">CBS 173.52</strain>
    </source>
</reference>
<dbReference type="GO" id="GO:0000781">
    <property type="term" value="C:chromosome, telomeric region"/>
    <property type="evidence" value="ECO:0007669"/>
    <property type="project" value="UniProtKB-SubCell"/>
</dbReference>
<dbReference type="InterPro" id="IPR008266">
    <property type="entry name" value="Tyr_kinase_AS"/>
</dbReference>
<evidence type="ECO:0000256" key="5">
    <source>
        <dbReference type="ARBA" id="ARBA00013948"/>
    </source>
</evidence>
<name>A0A0D2HGL9_CLAB1</name>
<evidence type="ECO:0000256" key="7">
    <source>
        <dbReference type="ARBA" id="ARBA00022895"/>
    </source>
</evidence>
<comment type="catalytic activity">
    <reaction evidence="10">
        <text>L-threonyl-[protein] + ATP = O-phospho-L-threonyl-[protein] + ADP + H(+)</text>
        <dbReference type="Rhea" id="RHEA:46608"/>
        <dbReference type="Rhea" id="RHEA-COMP:11060"/>
        <dbReference type="Rhea" id="RHEA-COMP:11605"/>
        <dbReference type="ChEBI" id="CHEBI:15378"/>
        <dbReference type="ChEBI" id="CHEBI:30013"/>
        <dbReference type="ChEBI" id="CHEBI:30616"/>
        <dbReference type="ChEBI" id="CHEBI:61977"/>
        <dbReference type="ChEBI" id="CHEBI:456216"/>
        <dbReference type="EC" id="2.7.11.1"/>
    </reaction>
</comment>
<comment type="function">
    <text evidence="1">Component of the EKC/KEOPS complex that is required for the formation of a threonylcarbamoyl group on adenosine at position 37 (t(6)A37) in tRNAs that read codons beginning with adenine. The complex is probably involved in the transfer of the threonylcarbamoyl moiety of threonylcarbamoyl-AMP (TC-AMP) to the N6 group of A37. BUD32 has ATPase activity in the context of the EKC/KEOPS complex and likely plays a supporting role to the catalytic subunit KAE1. The EKC/KEOPS complex also promotes both telomere uncapping and telomere elongation. The complex is required for efficient recruitment of transcriptional coactivators.</text>
</comment>